<dbReference type="GO" id="GO:0005737">
    <property type="term" value="C:cytoplasm"/>
    <property type="evidence" value="ECO:0007669"/>
    <property type="project" value="TreeGrafter"/>
</dbReference>
<accession>A5DS36</accession>
<dbReference type="GO" id="GO:0007091">
    <property type="term" value="P:metaphase/anaphase transition of mitotic cell cycle"/>
    <property type="evidence" value="ECO:0007669"/>
    <property type="project" value="TreeGrafter"/>
</dbReference>
<organism evidence="5 6">
    <name type="scientific">Lodderomyces elongisporus (strain ATCC 11503 / CBS 2605 / JCM 1781 / NBRC 1676 / NRRL YB-4239)</name>
    <name type="common">Yeast</name>
    <name type="synonym">Saccharomyces elongisporus</name>
    <dbReference type="NCBI Taxonomy" id="379508"/>
    <lineage>
        <taxon>Eukaryota</taxon>
        <taxon>Fungi</taxon>
        <taxon>Dikarya</taxon>
        <taxon>Ascomycota</taxon>
        <taxon>Saccharomycotina</taxon>
        <taxon>Pichiomycetes</taxon>
        <taxon>Debaryomycetaceae</taxon>
        <taxon>Candida/Lodderomyces clade</taxon>
        <taxon>Lodderomyces</taxon>
    </lineage>
</organism>
<dbReference type="eggNOG" id="KOG1126">
    <property type="taxonomic scope" value="Eukaryota"/>
</dbReference>
<dbReference type="FunCoup" id="A5DS36">
    <property type="interactions" value="841"/>
</dbReference>
<protein>
    <submittedName>
        <fullName evidence="5">Uncharacterized protein</fullName>
    </submittedName>
</protein>
<feature type="repeat" description="TPR" evidence="3">
    <location>
        <begin position="630"/>
        <end position="663"/>
    </location>
</feature>
<name>A5DS36_LODEL</name>
<dbReference type="Gene3D" id="1.25.40.10">
    <property type="entry name" value="Tetratricopeptide repeat domain"/>
    <property type="match status" value="5"/>
</dbReference>
<keyword evidence="6" id="KW-1185">Reference proteome</keyword>
<evidence type="ECO:0000256" key="4">
    <source>
        <dbReference type="SAM" id="MobiDB-lite"/>
    </source>
</evidence>
<dbReference type="GO" id="GO:0051301">
    <property type="term" value="P:cell division"/>
    <property type="evidence" value="ECO:0007669"/>
    <property type="project" value="TreeGrafter"/>
</dbReference>
<dbReference type="GO" id="GO:0005680">
    <property type="term" value="C:anaphase-promoting complex"/>
    <property type="evidence" value="ECO:0007669"/>
    <property type="project" value="TreeGrafter"/>
</dbReference>
<dbReference type="EMBL" id="CH981524">
    <property type="protein sequence ID" value="EDK41994.1"/>
    <property type="molecule type" value="Genomic_DNA"/>
</dbReference>
<dbReference type="OrthoDB" id="329563at2759"/>
<feature type="region of interest" description="Disordered" evidence="4">
    <location>
        <begin position="432"/>
        <end position="462"/>
    </location>
</feature>
<evidence type="ECO:0000256" key="3">
    <source>
        <dbReference type="PROSITE-ProRule" id="PRU00339"/>
    </source>
</evidence>
<dbReference type="Pfam" id="PF13181">
    <property type="entry name" value="TPR_8"/>
    <property type="match status" value="2"/>
</dbReference>
<dbReference type="OMA" id="WHSPQAW"/>
<dbReference type="VEuPathDB" id="FungiDB:LELG_00172"/>
<evidence type="ECO:0000313" key="6">
    <source>
        <dbReference type="Proteomes" id="UP000001996"/>
    </source>
</evidence>
<dbReference type="InParanoid" id="A5DS36"/>
<proteinExistence type="inferred from homology"/>
<comment type="similarity">
    <text evidence="2">Belongs to the APC3/CDC27 family.</text>
</comment>
<dbReference type="PANTHER" id="PTHR12558">
    <property type="entry name" value="CELL DIVISION CYCLE 16,23,27"/>
    <property type="match status" value="1"/>
</dbReference>
<gene>
    <name evidence="5" type="ORF">LELG_00172</name>
</gene>
<evidence type="ECO:0000256" key="2">
    <source>
        <dbReference type="ARBA" id="ARBA00038210"/>
    </source>
</evidence>
<dbReference type="GO" id="GO:0016567">
    <property type="term" value="P:protein ubiquitination"/>
    <property type="evidence" value="ECO:0007669"/>
    <property type="project" value="TreeGrafter"/>
</dbReference>
<reference evidence="5 6" key="1">
    <citation type="journal article" date="2009" name="Nature">
        <title>Evolution of pathogenicity and sexual reproduction in eight Candida genomes.</title>
        <authorList>
            <person name="Butler G."/>
            <person name="Rasmussen M.D."/>
            <person name="Lin M.F."/>
            <person name="Santos M.A."/>
            <person name="Sakthikumar S."/>
            <person name="Munro C.A."/>
            <person name="Rheinbay E."/>
            <person name="Grabherr M."/>
            <person name="Forche A."/>
            <person name="Reedy J.L."/>
            <person name="Agrafioti I."/>
            <person name="Arnaud M.B."/>
            <person name="Bates S."/>
            <person name="Brown A.J."/>
            <person name="Brunke S."/>
            <person name="Costanzo M.C."/>
            <person name="Fitzpatrick D.A."/>
            <person name="de Groot P.W."/>
            <person name="Harris D."/>
            <person name="Hoyer L.L."/>
            <person name="Hube B."/>
            <person name="Klis F.M."/>
            <person name="Kodira C."/>
            <person name="Lennard N."/>
            <person name="Logue M.E."/>
            <person name="Martin R."/>
            <person name="Neiman A.M."/>
            <person name="Nikolaou E."/>
            <person name="Quail M.A."/>
            <person name="Quinn J."/>
            <person name="Santos M.C."/>
            <person name="Schmitzberger F.F."/>
            <person name="Sherlock G."/>
            <person name="Shah P."/>
            <person name="Silverstein K.A."/>
            <person name="Skrzypek M.S."/>
            <person name="Soll D."/>
            <person name="Staggs R."/>
            <person name="Stansfield I."/>
            <person name="Stumpf M.P."/>
            <person name="Sudbery P.E."/>
            <person name="Srikantha T."/>
            <person name="Zeng Q."/>
            <person name="Berman J."/>
            <person name="Berriman M."/>
            <person name="Heitman J."/>
            <person name="Gow N.A."/>
            <person name="Lorenz M.C."/>
            <person name="Birren B.W."/>
            <person name="Kellis M."/>
            <person name="Cuomo C.A."/>
        </authorList>
    </citation>
    <scope>NUCLEOTIDE SEQUENCE [LARGE SCALE GENOMIC DNA]</scope>
    <source>
        <strain evidence="6">ATCC 11503 / BCRC 21390 / CBS 2605 / JCM 1781 / NBRC 1676 / NRRL YB-4239</strain>
    </source>
</reference>
<dbReference type="PROSITE" id="PS50005">
    <property type="entry name" value="TPR"/>
    <property type="match status" value="1"/>
</dbReference>
<evidence type="ECO:0000256" key="1">
    <source>
        <dbReference type="ARBA" id="ARBA00022803"/>
    </source>
</evidence>
<dbReference type="KEGG" id="lel:PVL30_000163"/>
<dbReference type="Proteomes" id="UP000001996">
    <property type="component" value="Unassembled WGS sequence"/>
</dbReference>
<dbReference type="GeneID" id="5235651"/>
<evidence type="ECO:0000313" key="5">
    <source>
        <dbReference type="EMBL" id="EDK41994.1"/>
    </source>
</evidence>
<sequence length="707" mass="79454">MQPLSGYHDNQPDVLYLQQYLRSVILHSLDTFNYKNAEFACERLLALDQPLQSPAYSQHLSSQLLLLLQQHQQQQQREQLQLQQRYNLESVYLYCLTLYRQNRIKSCYRKLVDASNKNIANHLNHLGCSWLYARCCLQLKKYKDGVDQLIRVRGLYDKERRFTIEERFEYEHSFGNNNGSNGSGVNFNNSGGNISGNISVSGNGNGNANSNNNNDSFLKRRSLLSPDASTIYHLLGDLYAATGDVKNSALNYTQCLQLNQFDFEAFQKICKLGVDVRVKSLYKLQTHVSGSSSYGGYGGRSGGVGGGDGAVLPSHQSFHNDVSAKNMATPYNSAGMQQAVSPPTRTPNIHVDEFNYSTPRIITTLVPDAPLRKSNLNSGLHPNNDFANTTGNNTFEFAKPTLTTSSSSSSFFPDNKRRASRAYLKITSRLISQPHTNTHNHHIHHPTETPHKKGLKRNNSLDGANMSTSSTIAAASNVAGTAAAAASASSASAAAPSSSSAIMKPASLPSISYIKELEKVKAYLLNKYLIFAKSFKCFTIYDCYKAIKILEESISESDRNTPWVLSKLGRLHYEVAQYKQSEQYFERLRKIDRTRLEDMEYYSTLLWHLKKKIELTFLANELHDIDAHNAITWCVIGNLFSLNHETEEAIRCFNKAIKLNDTFSYAYTLKGHELFSSDSYETALENFRLSLLHDSRHYNALYGIGMI</sequence>
<dbReference type="AlphaFoldDB" id="A5DS36"/>
<dbReference type="PANTHER" id="PTHR12558:SF13">
    <property type="entry name" value="CELL DIVISION CYCLE PROTEIN 27 HOMOLOG"/>
    <property type="match status" value="1"/>
</dbReference>
<dbReference type="InterPro" id="IPR019734">
    <property type="entry name" value="TPR_rpt"/>
</dbReference>
<dbReference type="SUPFAM" id="SSF48452">
    <property type="entry name" value="TPR-like"/>
    <property type="match status" value="2"/>
</dbReference>
<dbReference type="GO" id="GO:0031145">
    <property type="term" value="P:anaphase-promoting complex-dependent catabolic process"/>
    <property type="evidence" value="ECO:0007669"/>
    <property type="project" value="TreeGrafter"/>
</dbReference>
<dbReference type="STRING" id="379508.A5DS36"/>
<keyword evidence="1 3" id="KW-0802">TPR repeat</keyword>
<dbReference type="Pfam" id="PF12895">
    <property type="entry name" value="ANAPC3"/>
    <property type="match status" value="1"/>
</dbReference>
<dbReference type="SMART" id="SM00028">
    <property type="entry name" value="TPR"/>
    <property type="match status" value="4"/>
</dbReference>
<dbReference type="InterPro" id="IPR011990">
    <property type="entry name" value="TPR-like_helical_dom_sf"/>
</dbReference>
<dbReference type="HOGENOM" id="CLU_008850_2_0_1"/>